<keyword evidence="5 11" id="KW-0285">Flavoprotein</keyword>
<evidence type="ECO:0000256" key="4">
    <source>
        <dbReference type="ARBA" id="ARBA00022605"/>
    </source>
</evidence>
<dbReference type="PANTHER" id="PTHR21085:SF0">
    <property type="entry name" value="CHORISMATE SYNTHASE"/>
    <property type="match status" value="1"/>
</dbReference>
<dbReference type="InterPro" id="IPR035904">
    <property type="entry name" value="Chorismate_synth_AroC_sf"/>
</dbReference>
<dbReference type="RefSeq" id="WP_154483943.1">
    <property type="nucleotide sequence ID" value="NZ_VULR01000006.1"/>
</dbReference>
<feature type="binding site" evidence="11">
    <location>
        <position position="281"/>
    </location>
    <ligand>
        <name>FMN</name>
        <dbReference type="ChEBI" id="CHEBI:58210"/>
    </ligand>
</feature>
<dbReference type="PROSITE" id="PS00787">
    <property type="entry name" value="CHORISMATE_SYNTHASE_1"/>
    <property type="match status" value="1"/>
</dbReference>
<evidence type="ECO:0000256" key="12">
    <source>
        <dbReference type="RuleBase" id="RU000605"/>
    </source>
</evidence>
<dbReference type="AlphaFoldDB" id="A0A844FH65"/>
<dbReference type="SUPFAM" id="SSF103263">
    <property type="entry name" value="Chorismate synthase, AroC"/>
    <property type="match status" value="1"/>
</dbReference>
<dbReference type="OrthoDB" id="9771806at2"/>
<dbReference type="Proteomes" id="UP000462760">
    <property type="component" value="Unassembled WGS sequence"/>
</dbReference>
<dbReference type="InterPro" id="IPR020541">
    <property type="entry name" value="Chorismate_synthase_CS"/>
</dbReference>
<keyword evidence="8 11" id="KW-0521">NADP</keyword>
<evidence type="ECO:0000256" key="9">
    <source>
        <dbReference type="ARBA" id="ARBA00023141"/>
    </source>
</evidence>
<evidence type="ECO:0000256" key="5">
    <source>
        <dbReference type="ARBA" id="ARBA00022630"/>
    </source>
</evidence>
<evidence type="ECO:0000256" key="1">
    <source>
        <dbReference type="ARBA" id="ARBA00005044"/>
    </source>
</evidence>
<evidence type="ECO:0000256" key="3">
    <source>
        <dbReference type="ARBA" id="ARBA00013036"/>
    </source>
</evidence>
<dbReference type="Pfam" id="PF01264">
    <property type="entry name" value="Chorismate_synt"/>
    <property type="match status" value="1"/>
</dbReference>
<feature type="binding site" evidence="11">
    <location>
        <position position="322"/>
    </location>
    <ligand>
        <name>FMN</name>
        <dbReference type="ChEBI" id="CHEBI:58210"/>
    </ligand>
</feature>
<dbReference type="GO" id="GO:0005829">
    <property type="term" value="C:cytosol"/>
    <property type="evidence" value="ECO:0007669"/>
    <property type="project" value="TreeGrafter"/>
</dbReference>
<gene>
    <name evidence="11 13" type="primary">aroC</name>
    <name evidence="13" type="ORF">FYJ27_05900</name>
</gene>
<dbReference type="PROSITE" id="PS00788">
    <property type="entry name" value="CHORISMATE_SYNTHASE_2"/>
    <property type="match status" value="1"/>
</dbReference>
<comment type="similarity">
    <text evidence="2 11 12">Belongs to the chorismate synthase family.</text>
</comment>
<sequence>MIRFLTAGESHGKELVGILEGIPANMDIDMDFINNELKRRQKGYGRSERMDMEKDEMDIISGINNGKTTGNPISFKIKNKGYLEVLEKIYRPRPGHGDLSGAIKYNQDNVRNVLERASARETAARVGVGSICKTLLKKLNIEIYSHVIQVGGIVSEKSIYEKGSIEDIKKADKSIVRVVDSLAEEKIVEKIKSAKKKGDTLGGTIELIAVNIPVGLGSYVSWDSRLDGKIAQSIMSIPGVKAVEIGNGLEGGKSYGSQVHDEIYYEEKYFRKTNNAGGIEAGVSNGEDIIVRCTMKPIPTLRQPLNSVDMTTKLVSLAQVERSDVLAVPSASIVAESMLAYTLAQEIMRKFGGDSIEELKRNYFNYIDGVSSR</sequence>
<evidence type="ECO:0000313" key="13">
    <source>
        <dbReference type="EMBL" id="MSS43265.1"/>
    </source>
</evidence>
<feature type="binding site" evidence="11">
    <location>
        <position position="40"/>
    </location>
    <ligand>
        <name>NADP(+)</name>
        <dbReference type="ChEBI" id="CHEBI:58349"/>
    </ligand>
</feature>
<comment type="subunit">
    <text evidence="11">Homotetramer.</text>
</comment>
<comment type="caution">
    <text evidence="11">Lacks conserved residue(s) required for the propagation of feature annotation.</text>
</comment>
<evidence type="ECO:0000256" key="6">
    <source>
        <dbReference type="ARBA" id="ARBA00022643"/>
    </source>
</evidence>
<dbReference type="Gene3D" id="3.60.150.10">
    <property type="entry name" value="Chorismate synthase AroC"/>
    <property type="match status" value="1"/>
</dbReference>
<dbReference type="NCBIfam" id="NF003793">
    <property type="entry name" value="PRK05382.1"/>
    <property type="match status" value="1"/>
</dbReference>
<dbReference type="EC" id="4.2.3.5" evidence="3 11"/>
<feature type="binding site" evidence="11">
    <location>
        <position position="46"/>
    </location>
    <ligand>
        <name>NADP(+)</name>
        <dbReference type="ChEBI" id="CHEBI:58349"/>
    </ligand>
</feature>
<evidence type="ECO:0000256" key="7">
    <source>
        <dbReference type="ARBA" id="ARBA00022827"/>
    </source>
</evidence>
<comment type="cofactor">
    <cofactor evidence="11 12">
        <name>FMNH2</name>
        <dbReference type="ChEBI" id="CHEBI:57618"/>
    </cofactor>
    <text evidence="11 12">Reduced FMN (FMNH(2)).</text>
</comment>
<evidence type="ECO:0000256" key="10">
    <source>
        <dbReference type="ARBA" id="ARBA00023239"/>
    </source>
</evidence>
<reference evidence="13 14" key="1">
    <citation type="submission" date="2019-08" db="EMBL/GenBank/DDBJ databases">
        <title>In-depth cultivation of the pig gut microbiome towards novel bacterial diversity and tailored functional studies.</title>
        <authorList>
            <person name="Wylensek D."/>
            <person name="Hitch T.C.A."/>
            <person name="Clavel T."/>
        </authorList>
    </citation>
    <scope>NUCLEOTIDE SEQUENCE [LARGE SCALE GENOMIC DNA]</scope>
    <source>
        <strain evidence="13 14">Med78-601-WT-4W-RMD-3</strain>
    </source>
</reference>
<keyword evidence="9 11" id="KW-0057">Aromatic amino acid biosynthesis</keyword>
<organism evidence="13 14">
    <name type="scientific">Anaerosalibacter bizertensis</name>
    <dbReference type="NCBI Taxonomy" id="932217"/>
    <lineage>
        <taxon>Bacteria</taxon>
        <taxon>Bacillati</taxon>
        <taxon>Bacillota</taxon>
        <taxon>Tissierellia</taxon>
        <taxon>Tissierellales</taxon>
        <taxon>Sporanaerobacteraceae</taxon>
        <taxon>Anaerosalibacter</taxon>
    </lineage>
</organism>
<comment type="pathway">
    <text evidence="1 11 12">Metabolic intermediate biosynthesis; chorismate biosynthesis; chorismate from D-erythrose 4-phosphate and phosphoenolpyruvate: step 7/7.</text>
</comment>
<evidence type="ECO:0000256" key="8">
    <source>
        <dbReference type="ARBA" id="ARBA00022857"/>
    </source>
</evidence>
<evidence type="ECO:0000256" key="2">
    <source>
        <dbReference type="ARBA" id="ARBA00008014"/>
    </source>
</evidence>
<dbReference type="UniPathway" id="UPA00053">
    <property type="reaction ID" value="UER00090"/>
</dbReference>
<evidence type="ECO:0000256" key="11">
    <source>
        <dbReference type="HAMAP-Rule" id="MF_00300"/>
    </source>
</evidence>
<dbReference type="PANTHER" id="PTHR21085">
    <property type="entry name" value="CHORISMATE SYNTHASE"/>
    <property type="match status" value="1"/>
</dbReference>
<dbReference type="EMBL" id="VULR01000006">
    <property type="protein sequence ID" value="MSS43265.1"/>
    <property type="molecule type" value="Genomic_DNA"/>
</dbReference>
<name>A0A844FH65_9FIRM</name>
<dbReference type="InterPro" id="IPR000453">
    <property type="entry name" value="Chorismate_synth"/>
</dbReference>
<keyword evidence="10 11" id="KW-0456">Lyase</keyword>
<evidence type="ECO:0000313" key="14">
    <source>
        <dbReference type="Proteomes" id="UP000462760"/>
    </source>
</evidence>
<dbReference type="PIRSF" id="PIRSF001456">
    <property type="entry name" value="Chorismate_synth"/>
    <property type="match status" value="1"/>
</dbReference>
<proteinExistence type="inferred from homology"/>
<feature type="binding site" evidence="11">
    <location>
        <begin position="116"/>
        <end position="118"/>
    </location>
    <ligand>
        <name>FMN</name>
        <dbReference type="ChEBI" id="CHEBI:58210"/>
    </ligand>
</feature>
<keyword evidence="7 11" id="KW-0274">FAD</keyword>
<protein>
    <recommendedName>
        <fullName evidence="3 11">Chorismate synthase</fullName>
        <shortName evidence="11">CS</shortName>
        <ecNumber evidence="3 11">4.2.3.5</ecNumber>
    </recommendedName>
    <alternativeName>
        <fullName evidence="11">5-enolpyruvylshikimate-3-phosphate phospholyase</fullName>
    </alternativeName>
</protein>
<comment type="caution">
    <text evidence="13">The sequence shown here is derived from an EMBL/GenBank/DDBJ whole genome shotgun (WGS) entry which is preliminary data.</text>
</comment>
<keyword evidence="4 11" id="KW-0028">Amino-acid biosynthesis</keyword>
<dbReference type="NCBIfam" id="TIGR00033">
    <property type="entry name" value="aroC"/>
    <property type="match status" value="1"/>
</dbReference>
<dbReference type="GO" id="GO:0009423">
    <property type="term" value="P:chorismate biosynthetic process"/>
    <property type="evidence" value="ECO:0007669"/>
    <property type="project" value="UniProtKB-UniRule"/>
</dbReference>
<comment type="catalytic activity">
    <reaction evidence="11 12">
        <text>5-O-(1-carboxyvinyl)-3-phosphoshikimate = chorismate + phosphate</text>
        <dbReference type="Rhea" id="RHEA:21020"/>
        <dbReference type="ChEBI" id="CHEBI:29748"/>
        <dbReference type="ChEBI" id="CHEBI:43474"/>
        <dbReference type="ChEBI" id="CHEBI:57701"/>
        <dbReference type="EC" id="4.2.3.5"/>
    </reaction>
</comment>
<accession>A0A844FH65</accession>
<dbReference type="GO" id="GO:0009073">
    <property type="term" value="P:aromatic amino acid family biosynthetic process"/>
    <property type="evidence" value="ECO:0007669"/>
    <property type="project" value="UniProtKB-KW"/>
</dbReference>
<dbReference type="CDD" id="cd07304">
    <property type="entry name" value="Chorismate_synthase"/>
    <property type="match status" value="1"/>
</dbReference>
<comment type="function">
    <text evidence="11">Catalyzes the anti-1,4-elimination of the C-3 phosphate and the C-6 proR hydrogen from 5-enolpyruvylshikimate-3-phosphate (EPSP) to yield chorismate, which is the branch point compound that serves as the starting substrate for the three terminal pathways of aromatic amino acid biosynthesis. This reaction introduces a second double bond into the aromatic ring system.</text>
</comment>
<dbReference type="GO" id="GO:0010181">
    <property type="term" value="F:FMN binding"/>
    <property type="evidence" value="ECO:0007669"/>
    <property type="project" value="TreeGrafter"/>
</dbReference>
<feature type="binding site" evidence="11">
    <location>
        <begin position="296"/>
        <end position="300"/>
    </location>
    <ligand>
        <name>FMN</name>
        <dbReference type="ChEBI" id="CHEBI:58210"/>
    </ligand>
</feature>
<dbReference type="GO" id="GO:0008652">
    <property type="term" value="P:amino acid biosynthetic process"/>
    <property type="evidence" value="ECO:0007669"/>
    <property type="project" value="UniProtKB-KW"/>
</dbReference>
<dbReference type="HAMAP" id="MF_00300">
    <property type="entry name" value="Chorismate_synth"/>
    <property type="match status" value="1"/>
</dbReference>
<keyword evidence="6 11" id="KW-0288">FMN</keyword>
<dbReference type="FunFam" id="3.60.150.10:FF:000002">
    <property type="entry name" value="Chorismate synthase"/>
    <property type="match status" value="1"/>
</dbReference>
<dbReference type="GO" id="GO:0004107">
    <property type="term" value="F:chorismate synthase activity"/>
    <property type="evidence" value="ECO:0007669"/>
    <property type="project" value="UniProtKB-UniRule"/>
</dbReference>